<evidence type="ECO:0000256" key="9">
    <source>
        <dbReference type="ARBA" id="ARBA00025772"/>
    </source>
</evidence>
<dbReference type="Pfam" id="PF07963">
    <property type="entry name" value="N_methyl"/>
    <property type="match status" value="1"/>
</dbReference>
<dbReference type="NCBIfam" id="TIGR02532">
    <property type="entry name" value="IV_pilin_GFxxxE"/>
    <property type="match status" value="1"/>
</dbReference>
<evidence type="ECO:0000256" key="5">
    <source>
        <dbReference type="ARBA" id="ARBA00022519"/>
    </source>
</evidence>
<feature type="transmembrane region" description="Helical" evidence="11">
    <location>
        <begin position="26"/>
        <end position="47"/>
    </location>
</feature>
<dbReference type="KEGG" id="nmv:NITMOv2_4450"/>
<evidence type="ECO:0000256" key="8">
    <source>
        <dbReference type="ARBA" id="ARBA00023136"/>
    </source>
</evidence>
<sequence length="188" mass="20133">MSLARLGTAMLHSTSRKHRFLSEEEGFTLIEIAIVTAIIGIAAALAAPNLTAMYARHELFQTTTELYNRFVFARSAAISRNAMVVATPTSLGGGQWQMQFNVPQLGGQILPLTVQLVQPLPAAPVVPLPSPGQPIGFTPRGLSTTPLAVQTLRLQSTRVPNLIYTISLAPSGKVTWCTRDIVPCVVSG</sequence>
<dbReference type="InterPro" id="IPR022346">
    <property type="entry name" value="T2SS_GspH"/>
</dbReference>
<dbReference type="GO" id="GO:0015628">
    <property type="term" value="P:protein secretion by the type II secretion system"/>
    <property type="evidence" value="ECO:0007669"/>
    <property type="project" value="InterPro"/>
</dbReference>
<dbReference type="OrthoDB" id="5918848at2"/>
<evidence type="ECO:0000256" key="10">
    <source>
        <dbReference type="ARBA" id="ARBA00030775"/>
    </source>
</evidence>
<evidence type="ECO:0000313" key="13">
    <source>
        <dbReference type="EMBL" id="ALA60824.1"/>
    </source>
</evidence>
<keyword evidence="14" id="KW-1185">Reference proteome</keyword>
<evidence type="ECO:0000256" key="1">
    <source>
        <dbReference type="ARBA" id="ARBA00004377"/>
    </source>
</evidence>
<dbReference type="Proteomes" id="UP000069205">
    <property type="component" value="Chromosome"/>
</dbReference>
<dbReference type="Pfam" id="PF12019">
    <property type="entry name" value="GspH"/>
    <property type="match status" value="1"/>
</dbReference>
<evidence type="ECO:0000256" key="3">
    <source>
        <dbReference type="ARBA" id="ARBA00022475"/>
    </source>
</evidence>
<dbReference type="InterPro" id="IPR012902">
    <property type="entry name" value="N_methyl_site"/>
</dbReference>
<reference evidence="13 14" key="1">
    <citation type="journal article" date="2015" name="Proc. Natl. Acad. Sci. U.S.A.">
        <title>Expanded metabolic versatility of ubiquitous nitrite-oxidizing bacteria from the genus Nitrospira.</title>
        <authorList>
            <person name="Koch H."/>
            <person name="Lucker S."/>
            <person name="Albertsen M."/>
            <person name="Kitzinger K."/>
            <person name="Herbold C."/>
            <person name="Spieck E."/>
            <person name="Nielsen P.H."/>
            <person name="Wagner M."/>
            <person name="Daims H."/>
        </authorList>
    </citation>
    <scope>NUCLEOTIDE SEQUENCE [LARGE SCALE GENOMIC DNA]</scope>
    <source>
        <strain evidence="13 14">NSP M-1</strain>
    </source>
</reference>
<dbReference type="STRING" id="42253.NITMOv2_4450"/>
<accession>A0A0K2GIX7</accession>
<keyword evidence="7 11" id="KW-1133">Transmembrane helix</keyword>
<dbReference type="PATRIC" id="fig|42253.5.peg.4388"/>
<keyword evidence="3" id="KW-1003">Cell membrane</keyword>
<keyword evidence="5" id="KW-0997">Cell inner membrane</keyword>
<dbReference type="Gene3D" id="3.55.40.10">
    <property type="entry name" value="minor pseudopilin epsh domain"/>
    <property type="match status" value="1"/>
</dbReference>
<dbReference type="PROSITE" id="PS00409">
    <property type="entry name" value="PROKAR_NTER_METHYL"/>
    <property type="match status" value="1"/>
</dbReference>
<dbReference type="GO" id="GO:0015627">
    <property type="term" value="C:type II protein secretion system complex"/>
    <property type="evidence" value="ECO:0007669"/>
    <property type="project" value="InterPro"/>
</dbReference>
<evidence type="ECO:0000256" key="11">
    <source>
        <dbReference type="SAM" id="Phobius"/>
    </source>
</evidence>
<keyword evidence="8 11" id="KW-0472">Membrane</keyword>
<evidence type="ECO:0000259" key="12">
    <source>
        <dbReference type="Pfam" id="PF12019"/>
    </source>
</evidence>
<dbReference type="AlphaFoldDB" id="A0A0K2GIX7"/>
<dbReference type="EMBL" id="CP011801">
    <property type="protein sequence ID" value="ALA60824.1"/>
    <property type="molecule type" value="Genomic_DNA"/>
</dbReference>
<feature type="domain" description="General secretion pathway GspH" evidence="12">
    <location>
        <begin position="63"/>
        <end position="157"/>
    </location>
</feature>
<protein>
    <recommendedName>
        <fullName evidence="2">Type II secretion system protein H</fullName>
    </recommendedName>
    <alternativeName>
        <fullName evidence="10">General secretion pathway protein H</fullName>
    </alternativeName>
</protein>
<evidence type="ECO:0000256" key="6">
    <source>
        <dbReference type="ARBA" id="ARBA00022692"/>
    </source>
</evidence>
<dbReference type="SUPFAM" id="SSF54523">
    <property type="entry name" value="Pili subunits"/>
    <property type="match status" value="1"/>
</dbReference>
<name>A0A0K2GIX7_NITMO</name>
<keyword evidence="6 11" id="KW-0812">Transmembrane</keyword>
<evidence type="ECO:0000256" key="2">
    <source>
        <dbReference type="ARBA" id="ARBA00021549"/>
    </source>
</evidence>
<comment type="similarity">
    <text evidence="9">Belongs to the GSP H family.</text>
</comment>
<evidence type="ECO:0000256" key="7">
    <source>
        <dbReference type="ARBA" id="ARBA00022989"/>
    </source>
</evidence>
<dbReference type="GO" id="GO:0005886">
    <property type="term" value="C:plasma membrane"/>
    <property type="evidence" value="ECO:0007669"/>
    <property type="project" value="UniProtKB-SubCell"/>
</dbReference>
<proteinExistence type="inferred from homology"/>
<gene>
    <name evidence="13" type="ORF">NITMOv2_4450</name>
</gene>
<organism evidence="13 14">
    <name type="scientific">Nitrospira moscoviensis</name>
    <dbReference type="NCBI Taxonomy" id="42253"/>
    <lineage>
        <taxon>Bacteria</taxon>
        <taxon>Pseudomonadati</taxon>
        <taxon>Nitrospirota</taxon>
        <taxon>Nitrospiria</taxon>
        <taxon>Nitrospirales</taxon>
        <taxon>Nitrospiraceae</taxon>
        <taxon>Nitrospira</taxon>
    </lineage>
</organism>
<dbReference type="InterPro" id="IPR045584">
    <property type="entry name" value="Pilin-like"/>
</dbReference>
<comment type="subcellular location">
    <subcellularLocation>
        <location evidence="1">Cell inner membrane</location>
        <topology evidence="1">Single-pass membrane protein</topology>
    </subcellularLocation>
</comment>
<evidence type="ECO:0000313" key="14">
    <source>
        <dbReference type="Proteomes" id="UP000069205"/>
    </source>
</evidence>
<evidence type="ECO:0000256" key="4">
    <source>
        <dbReference type="ARBA" id="ARBA00022481"/>
    </source>
</evidence>
<keyword evidence="4" id="KW-0488">Methylation</keyword>